<proteinExistence type="predicted"/>
<dbReference type="AlphaFoldDB" id="K1QJI2"/>
<reference evidence="1" key="1">
    <citation type="journal article" date="2012" name="Nature">
        <title>The oyster genome reveals stress adaptation and complexity of shell formation.</title>
        <authorList>
            <person name="Zhang G."/>
            <person name="Fang X."/>
            <person name="Guo X."/>
            <person name="Li L."/>
            <person name="Luo R."/>
            <person name="Xu F."/>
            <person name="Yang P."/>
            <person name="Zhang L."/>
            <person name="Wang X."/>
            <person name="Qi H."/>
            <person name="Xiong Z."/>
            <person name="Que H."/>
            <person name="Xie Y."/>
            <person name="Holland P.W."/>
            <person name="Paps J."/>
            <person name="Zhu Y."/>
            <person name="Wu F."/>
            <person name="Chen Y."/>
            <person name="Wang J."/>
            <person name="Peng C."/>
            <person name="Meng J."/>
            <person name="Yang L."/>
            <person name="Liu J."/>
            <person name="Wen B."/>
            <person name="Zhang N."/>
            <person name="Huang Z."/>
            <person name="Zhu Q."/>
            <person name="Feng Y."/>
            <person name="Mount A."/>
            <person name="Hedgecock D."/>
            <person name="Xu Z."/>
            <person name="Liu Y."/>
            <person name="Domazet-Loso T."/>
            <person name="Du Y."/>
            <person name="Sun X."/>
            <person name="Zhang S."/>
            <person name="Liu B."/>
            <person name="Cheng P."/>
            <person name="Jiang X."/>
            <person name="Li J."/>
            <person name="Fan D."/>
            <person name="Wang W."/>
            <person name="Fu W."/>
            <person name="Wang T."/>
            <person name="Wang B."/>
            <person name="Zhang J."/>
            <person name="Peng Z."/>
            <person name="Li Y."/>
            <person name="Li N."/>
            <person name="Wang J."/>
            <person name="Chen M."/>
            <person name="He Y."/>
            <person name="Tan F."/>
            <person name="Song X."/>
            <person name="Zheng Q."/>
            <person name="Huang R."/>
            <person name="Yang H."/>
            <person name="Du X."/>
            <person name="Chen L."/>
            <person name="Yang M."/>
            <person name="Gaffney P.M."/>
            <person name="Wang S."/>
            <person name="Luo L."/>
            <person name="She Z."/>
            <person name="Ming Y."/>
            <person name="Huang W."/>
            <person name="Zhang S."/>
            <person name="Huang B."/>
            <person name="Zhang Y."/>
            <person name="Qu T."/>
            <person name="Ni P."/>
            <person name="Miao G."/>
            <person name="Wang J."/>
            <person name="Wang Q."/>
            <person name="Steinberg C.E."/>
            <person name="Wang H."/>
            <person name="Li N."/>
            <person name="Qian L."/>
            <person name="Zhang G."/>
            <person name="Li Y."/>
            <person name="Yang H."/>
            <person name="Liu X."/>
            <person name="Wang J."/>
            <person name="Yin Y."/>
            <person name="Wang J."/>
        </authorList>
    </citation>
    <scope>NUCLEOTIDE SEQUENCE [LARGE SCALE GENOMIC DNA]</scope>
    <source>
        <strain evidence="1">05x7-T-G4-1.051#20</strain>
    </source>
</reference>
<organism evidence="1">
    <name type="scientific">Magallana gigas</name>
    <name type="common">Pacific oyster</name>
    <name type="synonym">Crassostrea gigas</name>
    <dbReference type="NCBI Taxonomy" id="29159"/>
    <lineage>
        <taxon>Eukaryota</taxon>
        <taxon>Metazoa</taxon>
        <taxon>Spiralia</taxon>
        <taxon>Lophotrochozoa</taxon>
        <taxon>Mollusca</taxon>
        <taxon>Bivalvia</taxon>
        <taxon>Autobranchia</taxon>
        <taxon>Pteriomorphia</taxon>
        <taxon>Ostreida</taxon>
        <taxon>Ostreoidea</taxon>
        <taxon>Ostreidae</taxon>
        <taxon>Magallana</taxon>
    </lineage>
</organism>
<protein>
    <submittedName>
        <fullName evidence="1">Uncharacterized protein</fullName>
    </submittedName>
</protein>
<dbReference type="EMBL" id="JH819000">
    <property type="protein sequence ID" value="EKC21836.1"/>
    <property type="molecule type" value="Genomic_DNA"/>
</dbReference>
<sequence>MAASDYGMSTDNTLVAAAFDIRNSSWCCAFSYWGTCSEVKTINWCSSNSNVSNTLPASLLLNPDKSFKAFGYEAQEHYGRLGDVEKAGYYFFQEVMSVFDSQKSGFPQSSLIIVLETEAAFFYYQFKVAKGHIKEKEARVGKKYLVACLGDELGNCVVHTDRAIEVYCYDHEKLGCCFCLTTVHKECKIVLSLDEIAENDLENPSKSFIRETKKIRDITTSAVLATEKNIAELTQKKNEILQNIDQKIKEIKTRLDILHIDTERSLRRAHEGQISELTSVLTFLNDFDATLAQSENITSTIMQNGSRKQMFIAMEKIKMRISDQMKNMGTRREQMKKSTLKWYFNEAMDSVHKLSKLGDFRYMDEKVDFVAPFEKHYNIIKEEVDPNKIVSISQVIKEIKPYKTLRVNTLNKSFRAFGNEAEQEYTDLRCEGHTDSYFFEGIESFFDSEQVSIRKI</sequence>
<name>K1QJI2_MAGGI</name>
<gene>
    <name evidence="1" type="ORF">CGI_10003231</name>
</gene>
<accession>K1QJI2</accession>
<dbReference type="CDD" id="cd19756">
    <property type="entry name" value="Bbox2"/>
    <property type="match status" value="1"/>
</dbReference>
<dbReference type="HOGENOM" id="CLU_600282_0_0_1"/>
<evidence type="ECO:0000313" key="1">
    <source>
        <dbReference type="EMBL" id="EKC21836.1"/>
    </source>
</evidence>
<dbReference type="SUPFAM" id="SSF57845">
    <property type="entry name" value="B-box zinc-binding domain"/>
    <property type="match status" value="1"/>
</dbReference>
<dbReference type="InParanoid" id="K1QJI2"/>